<evidence type="ECO:0000259" key="6">
    <source>
        <dbReference type="Pfam" id="PF05028"/>
    </source>
</evidence>
<keyword evidence="3" id="KW-0378">Hydrolase</keyword>
<comment type="caution">
    <text evidence="8">The sequence shown here is derived from an EMBL/GenBank/DDBJ whole genome shotgun (WGS) entry which is preliminary data.</text>
</comment>
<reference evidence="8" key="1">
    <citation type="submission" date="2022-04" db="EMBL/GenBank/DDBJ databases">
        <authorList>
            <person name="Xu L."/>
            <person name="Lv Z."/>
        </authorList>
    </citation>
    <scope>NUCLEOTIDE SEQUENCE</scope>
    <source>
        <strain evidence="8">LV_2022a</strain>
    </source>
</reference>
<dbReference type="AlphaFoldDB" id="A0AAE1ZKX0"/>
<keyword evidence="9" id="KW-1185">Reference proteome</keyword>
<evidence type="ECO:0000313" key="9">
    <source>
        <dbReference type="Proteomes" id="UP001292079"/>
    </source>
</evidence>
<evidence type="ECO:0000256" key="4">
    <source>
        <dbReference type="PIRSR" id="PIRSR607724-1"/>
    </source>
</evidence>
<feature type="domain" description="PARG catalytic Macro" evidence="6">
    <location>
        <begin position="284"/>
        <end position="492"/>
    </location>
</feature>
<feature type="active site" evidence="4">
    <location>
        <position position="336"/>
    </location>
</feature>
<protein>
    <recommendedName>
        <fullName evidence="2">poly(ADP-ribose) glycohydrolase</fullName>
        <ecNumber evidence="2">3.2.1.143</ecNumber>
    </recommendedName>
</protein>
<feature type="active site" evidence="4">
    <location>
        <position position="335"/>
    </location>
</feature>
<proteinExistence type="inferred from homology"/>
<feature type="binding site" evidence="5">
    <location>
        <position position="334"/>
    </location>
    <ligand>
        <name>substrate</name>
    </ligand>
</feature>
<dbReference type="InterPro" id="IPR046372">
    <property type="entry name" value="PARG_cat_C"/>
</dbReference>
<dbReference type="GO" id="GO:0005975">
    <property type="term" value="P:carbohydrate metabolic process"/>
    <property type="evidence" value="ECO:0007669"/>
    <property type="project" value="InterPro"/>
</dbReference>
<evidence type="ECO:0000256" key="1">
    <source>
        <dbReference type="ARBA" id="ARBA00009545"/>
    </source>
</evidence>
<gene>
    <name evidence="8" type="ORF">MN116_001256</name>
</gene>
<name>A0AAE1ZKX0_SCHME</name>
<dbReference type="Pfam" id="PF05028">
    <property type="entry name" value="PARG_cat_C"/>
    <property type="match status" value="1"/>
</dbReference>
<dbReference type="GO" id="GO:1990966">
    <property type="term" value="P:ATP generation from poly-ADP-D-ribose"/>
    <property type="evidence" value="ECO:0007669"/>
    <property type="project" value="TreeGrafter"/>
</dbReference>
<feature type="binding site" evidence="5">
    <location>
        <position position="320"/>
    </location>
    <ligand>
        <name>substrate</name>
    </ligand>
</feature>
<dbReference type="EC" id="3.2.1.143" evidence="2"/>
<dbReference type="GO" id="GO:0004649">
    <property type="term" value="F:poly(ADP-ribose) glycohydrolase activity"/>
    <property type="evidence" value="ECO:0007669"/>
    <property type="project" value="UniProtKB-EC"/>
</dbReference>
<evidence type="ECO:0000256" key="2">
    <source>
        <dbReference type="ARBA" id="ARBA00012255"/>
    </source>
</evidence>
<reference evidence="8" key="2">
    <citation type="journal article" date="2023" name="Infect Dis Poverty">
        <title>Chromosome-scale genome of the human blood fluke Schistosoma mekongi and its implications for public health.</title>
        <authorList>
            <person name="Zhou M."/>
            <person name="Xu L."/>
            <person name="Xu D."/>
            <person name="Chen W."/>
            <person name="Khan J."/>
            <person name="Hu Y."/>
            <person name="Huang H."/>
            <person name="Wei H."/>
            <person name="Zhang Y."/>
            <person name="Chusongsang P."/>
            <person name="Tanasarnprasert K."/>
            <person name="Hu X."/>
            <person name="Limpanont Y."/>
            <person name="Lv Z."/>
        </authorList>
    </citation>
    <scope>NUCLEOTIDE SEQUENCE</scope>
    <source>
        <strain evidence="8">LV_2022a</strain>
    </source>
</reference>
<dbReference type="PANTHER" id="PTHR12837">
    <property type="entry name" value="POLY ADP-RIBOSE GLYCOHYDROLASE"/>
    <property type="match status" value="1"/>
</dbReference>
<dbReference type="GO" id="GO:0005737">
    <property type="term" value="C:cytoplasm"/>
    <property type="evidence" value="ECO:0007669"/>
    <property type="project" value="TreeGrafter"/>
</dbReference>
<feature type="active site" evidence="4">
    <location>
        <position position="317"/>
    </location>
</feature>
<evidence type="ECO:0000259" key="7">
    <source>
        <dbReference type="Pfam" id="PF20811"/>
    </source>
</evidence>
<accession>A0AAE1ZKX0</accession>
<organism evidence="8 9">
    <name type="scientific">Schistosoma mekongi</name>
    <name type="common">Parasitic worm</name>
    <dbReference type="NCBI Taxonomy" id="38744"/>
    <lineage>
        <taxon>Eukaryota</taxon>
        <taxon>Metazoa</taxon>
        <taxon>Spiralia</taxon>
        <taxon>Lophotrochozoa</taxon>
        <taxon>Platyhelminthes</taxon>
        <taxon>Trematoda</taxon>
        <taxon>Digenea</taxon>
        <taxon>Strigeidida</taxon>
        <taxon>Schistosomatoidea</taxon>
        <taxon>Schistosomatidae</taxon>
        <taxon>Schistosoma</taxon>
    </lineage>
</organism>
<sequence length="541" mass="61305">MAESSGCVQYSRGDTLKQLTSMTSYLPPLQPSRTHKVFFRVSGAFTNTTIFQCGSNSEKPPVPFPDVYQDRWDGLYVRMPCSPESVYPVCEGGANYLSPRWDFIEKALRNKIKSSGDLKEAILSYNSRFKSYWDFKALEYLCMMNLIPDGGSNNFFTNTLPGICSLALNLPIFVTKPIPLLTCRKECSLTLSQLQIASLLANALFCTFPRRNCHGRDTEYVNFPQINFSNLLSVRTESKLSAKRILHVKVEKLRCILHYFYRVLQKFPTGSVTFTRRSLGGLAPDWSASELTFDQLRLCVNATGSINDAGSNTLQVDFANSYLGGGVLNSGCLQEEIMFVLRPELLISCLFVERLELDETLIIEGAEQYSIGSGYADDFCWAGDFNHSDCGMERDKWGRWSYAIVAMDATKYNSRLKQYNSKEMLRELNKAYCGFSDDLFPERRLPPVVATGNWGCGAFKGDMELKCILQMMACLQAKKSLAYFTFGDKEFCDRIYEIYTLLSSEKVTVGRLWRILDKISGVDFMKNHSVFDFISLTLKCM</sequence>
<dbReference type="PANTHER" id="PTHR12837:SF15">
    <property type="entry name" value="POLY(ADP-RIBOSE) GLYCOHYDROLASE"/>
    <property type="match status" value="1"/>
</dbReference>
<comment type="similarity">
    <text evidence="1">Belongs to the poly(ADP-ribose) glycohydrolase family.</text>
</comment>
<feature type="binding site" evidence="5">
    <location>
        <position position="375"/>
    </location>
    <ligand>
        <name>substrate</name>
    </ligand>
</feature>
<feature type="domain" description="PARG helical" evidence="7">
    <location>
        <begin position="152"/>
        <end position="276"/>
    </location>
</feature>
<dbReference type="GO" id="GO:0009225">
    <property type="term" value="P:nucleotide-sugar metabolic process"/>
    <property type="evidence" value="ECO:0007669"/>
    <property type="project" value="TreeGrafter"/>
</dbReference>
<evidence type="ECO:0000313" key="8">
    <source>
        <dbReference type="EMBL" id="KAK4476026.1"/>
    </source>
</evidence>
<evidence type="ECO:0000256" key="3">
    <source>
        <dbReference type="ARBA" id="ARBA00022801"/>
    </source>
</evidence>
<dbReference type="InterPro" id="IPR048362">
    <property type="entry name" value="PARG_helical"/>
</dbReference>
<dbReference type="GO" id="GO:0005634">
    <property type="term" value="C:nucleus"/>
    <property type="evidence" value="ECO:0007669"/>
    <property type="project" value="TreeGrafter"/>
</dbReference>
<dbReference type="Proteomes" id="UP001292079">
    <property type="component" value="Unassembled WGS sequence"/>
</dbReference>
<evidence type="ECO:0000256" key="5">
    <source>
        <dbReference type="PIRSR" id="PIRSR607724-2"/>
    </source>
</evidence>
<dbReference type="GO" id="GO:0006282">
    <property type="term" value="P:regulation of DNA repair"/>
    <property type="evidence" value="ECO:0007669"/>
    <property type="project" value="InterPro"/>
</dbReference>
<dbReference type="InterPro" id="IPR007724">
    <property type="entry name" value="Poly_GlycHdrlase"/>
</dbReference>
<dbReference type="EMBL" id="JALJAT010000001">
    <property type="protein sequence ID" value="KAK4476026.1"/>
    <property type="molecule type" value="Genomic_DNA"/>
</dbReference>
<dbReference type="Pfam" id="PF20811">
    <property type="entry name" value="PARG_cat_N"/>
    <property type="match status" value="1"/>
</dbReference>